<dbReference type="RefSeq" id="WP_005947930.1">
    <property type="nucleotide sequence ID" value="NZ_CP136423.1"/>
</dbReference>
<protein>
    <recommendedName>
        <fullName evidence="2">DZANK-type domain-containing protein</fullName>
    </recommendedName>
</protein>
<evidence type="ECO:0000259" key="2">
    <source>
        <dbReference type="Pfam" id="PF12773"/>
    </source>
</evidence>
<evidence type="ECO:0000256" key="1">
    <source>
        <dbReference type="SAM" id="MobiDB-lite"/>
    </source>
</evidence>
<accession>C0CLB4</accession>
<evidence type="ECO:0000313" key="3">
    <source>
        <dbReference type="EMBL" id="EEG49440.1"/>
    </source>
</evidence>
<organism evidence="3 4">
    <name type="scientific">Blautia hydrogenotrophica (strain DSM 10507 / JCM 14656 / S5a33)</name>
    <name type="common">Ruminococcus hydrogenotrophicus</name>
    <dbReference type="NCBI Taxonomy" id="476272"/>
    <lineage>
        <taxon>Bacteria</taxon>
        <taxon>Bacillati</taxon>
        <taxon>Bacillota</taxon>
        <taxon>Clostridia</taxon>
        <taxon>Lachnospirales</taxon>
        <taxon>Lachnospiraceae</taxon>
        <taxon>Blautia</taxon>
    </lineage>
</organism>
<dbReference type="HOGENOM" id="CLU_1096976_0_0_9"/>
<evidence type="ECO:0000313" key="4">
    <source>
        <dbReference type="Proteomes" id="UP000003100"/>
    </source>
</evidence>
<proteinExistence type="predicted"/>
<dbReference type="EMBL" id="ACBZ01000079">
    <property type="protein sequence ID" value="EEG49440.1"/>
    <property type="molecule type" value="Genomic_DNA"/>
</dbReference>
<dbReference type="GeneID" id="86820277"/>
<sequence>MEKNVSWTGFWRALKEEIKEMFLPAGHKISKMGKGVSKRTRTFKNSFTTRMQINNKEQEIEKYFLELGHRFYEDHVDNPPLEYRDCMEAIYVLNQEICGAKEHLKLLQGIRLCPDCQGESPIDAAFCAYCGHPFPPLEEDTPSLPDERLCPRCGEKLADNAIFCIKCGLRLDEIPPEMTDHQKEPVPPWADPAISPEEPTPTQTDSDIPAEEPAPTQTDSTNLPGEPAQTQTDSDIPAEEPASVHLEKPNSTK</sequence>
<feature type="compositionally biased region" description="Polar residues" evidence="1">
    <location>
        <begin position="215"/>
        <end position="234"/>
    </location>
</feature>
<feature type="region of interest" description="Disordered" evidence="1">
    <location>
        <begin position="178"/>
        <end position="253"/>
    </location>
</feature>
<dbReference type="InterPro" id="IPR025874">
    <property type="entry name" value="DZR"/>
</dbReference>
<dbReference type="AlphaFoldDB" id="C0CLB4"/>
<dbReference type="Pfam" id="PF12773">
    <property type="entry name" value="DZR"/>
    <property type="match status" value="1"/>
</dbReference>
<feature type="domain" description="DZANK-type" evidence="2">
    <location>
        <begin position="113"/>
        <end position="168"/>
    </location>
</feature>
<comment type="caution">
    <text evidence="3">The sequence shown here is derived from an EMBL/GenBank/DDBJ whole genome shotgun (WGS) entry which is preliminary data.</text>
</comment>
<keyword evidence="4" id="KW-1185">Reference proteome</keyword>
<reference evidence="3 4" key="1">
    <citation type="submission" date="2009-01" db="EMBL/GenBank/DDBJ databases">
        <authorList>
            <person name="Fulton L."/>
            <person name="Clifton S."/>
            <person name="Fulton B."/>
            <person name="Xu J."/>
            <person name="Minx P."/>
            <person name="Pepin K.H."/>
            <person name="Johnson M."/>
            <person name="Bhonagiri V."/>
            <person name="Nash W.E."/>
            <person name="Mardis E.R."/>
            <person name="Wilson R.K."/>
        </authorList>
    </citation>
    <scope>NUCLEOTIDE SEQUENCE [LARGE SCALE GENOMIC DNA]</scope>
    <source>
        <strain evidence="4">DSM 10507 / JCM 14656 / S5a33</strain>
    </source>
</reference>
<reference evidence="3 4" key="2">
    <citation type="submission" date="2009-02" db="EMBL/GenBank/DDBJ databases">
        <title>Draft genome sequence of Blautia hydrogenotrophica DSM 10507 (Ruminococcus hydrogenotrophicus DSM 10507).</title>
        <authorList>
            <person name="Sudarsanam P."/>
            <person name="Ley R."/>
            <person name="Guruge J."/>
            <person name="Turnbaugh P.J."/>
            <person name="Mahowald M."/>
            <person name="Liep D."/>
            <person name="Gordon J."/>
        </authorList>
    </citation>
    <scope>NUCLEOTIDE SEQUENCE [LARGE SCALE GENOMIC DNA]</scope>
    <source>
        <strain evidence="4">DSM 10507 / JCM 14656 / S5a33</strain>
    </source>
</reference>
<gene>
    <name evidence="3" type="ORF">RUMHYD_01635</name>
</gene>
<name>C0CLB4_BLAHS</name>
<dbReference type="Proteomes" id="UP000003100">
    <property type="component" value="Unassembled WGS sequence"/>
</dbReference>
<dbReference type="PATRIC" id="fig|476272.21.peg.2986"/>